<feature type="compositionally biased region" description="Basic residues" evidence="3">
    <location>
        <begin position="409"/>
        <end position="421"/>
    </location>
</feature>
<organism evidence="4 5">
    <name type="scientific">Plantibacter flavus</name>
    <dbReference type="NCBI Taxonomy" id="150123"/>
    <lineage>
        <taxon>Bacteria</taxon>
        <taxon>Bacillati</taxon>
        <taxon>Actinomycetota</taxon>
        <taxon>Actinomycetes</taxon>
        <taxon>Micrococcales</taxon>
        <taxon>Microbacteriaceae</taxon>
        <taxon>Plantibacter</taxon>
    </lineage>
</organism>
<gene>
    <name evidence="4" type="ORF">EDD42_2475</name>
</gene>
<dbReference type="SUPFAM" id="SSF52540">
    <property type="entry name" value="P-loop containing nucleoside triphosphate hydrolases"/>
    <property type="match status" value="1"/>
</dbReference>
<dbReference type="GO" id="GO:0009898">
    <property type="term" value="C:cytoplasmic side of plasma membrane"/>
    <property type="evidence" value="ECO:0007669"/>
    <property type="project" value="TreeGrafter"/>
</dbReference>
<protein>
    <submittedName>
        <fullName evidence="4">NUBPL iron-transfer P-loop NTPase</fullName>
    </submittedName>
</protein>
<evidence type="ECO:0000256" key="2">
    <source>
        <dbReference type="ARBA" id="ARBA00022840"/>
    </source>
</evidence>
<dbReference type="AlphaFoldDB" id="A0A3N2C4F1"/>
<name>A0A3N2C4F1_9MICO</name>
<dbReference type="GO" id="GO:0005524">
    <property type="term" value="F:ATP binding"/>
    <property type="evidence" value="ECO:0007669"/>
    <property type="project" value="UniProtKB-KW"/>
</dbReference>
<sequence>MLRVGLALDPRVEGEILATMLDLGHRVAWRCHDGAELQERIGTGTPVDVLLVSPGADRLRAELIDLADRVGTRVVALASGESERRLAAGLGLVDIVVLPVDPEELDRSIAPLDLADDGPRPVAQAAGRVIAVWGAAGSPGTSTVAAGIASELAARGRRVVLIDADTYGASVAAMLGLLDEAPGFAAACRLAGSGALDLEQLERIAVVHPSPSGAFRVLTGISRAARWTELSTERVATTIERCRAWMDDIVIDTAFCLEADEEISSDLFAPRRNGAAFAVLGSADRVVEVGAADPVGVTRLLRGHAELVELVDPSRISVVVNRLRGVALGAGPAGQLASTLSRFGGIEAAALLPEDQRVVDAAVIAGRTLRDQAPRGALPVALRRFVSTVLDQEPAPVRDRSRRSAGGARGRRARSRSRRVE</sequence>
<feature type="region of interest" description="Disordered" evidence="3">
    <location>
        <begin position="393"/>
        <end position="421"/>
    </location>
</feature>
<dbReference type="PANTHER" id="PTHR43384">
    <property type="entry name" value="SEPTUM SITE-DETERMINING PROTEIN MIND HOMOLOG, CHLOROPLASTIC-RELATED"/>
    <property type="match status" value="1"/>
</dbReference>
<evidence type="ECO:0000256" key="3">
    <source>
        <dbReference type="SAM" id="MobiDB-lite"/>
    </source>
</evidence>
<evidence type="ECO:0000313" key="5">
    <source>
        <dbReference type="Proteomes" id="UP000266915"/>
    </source>
</evidence>
<dbReference type="InterPro" id="IPR050625">
    <property type="entry name" value="ParA/MinD_ATPase"/>
</dbReference>
<dbReference type="GO" id="GO:0005829">
    <property type="term" value="C:cytosol"/>
    <property type="evidence" value="ECO:0007669"/>
    <property type="project" value="TreeGrafter"/>
</dbReference>
<keyword evidence="2" id="KW-0067">ATP-binding</keyword>
<proteinExistence type="predicted"/>
<dbReference type="EMBL" id="RKHL01000001">
    <property type="protein sequence ID" value="ROR82385.1"/>
    <property type="molecule type" value="Genomic_DNA"/>
</dbReference>
<dbReference type="InterPro" id="IPR027417">
    <property type="entry name" value="P-loop_NTPase"/>
</dbReference>
<keyword evidence="5" id="KW-1185">Reference proteome</keyword>
<keyword evidence="1" id="KW-0547">Nucleotide-binding</keyword>
<dbReference type="GO" id="GO:0016887">
    <property type="term" value="F:ATP hydrolysis activity"/>
    <property type="evidence" value="ECO:0007669"/>
    <property type="project" value="TreeGrafter"/>
</dbReference>
<evidence type="ECO:0000256" key="1">
    <source>
        <dbReference type="ARBA" id="ARBA00022741"/>
    </source>
</evidence>
<comment type="caution">
    <text evidence="4">The sequence shown here is derived from an EMBL/GenBank/DDBJ whole genome shotgun (WGS) entry which is preliminary data.</text>
</comment>
<dbReference type="GO" id="GO:0051782">
    <property type="term" value="P:negative regulation of cell division"/>
    <property type="evidence" value="ECO:0007669"/>
    <property type="project" value="TreeGrafter"/>
</dbReference>
<dbReference type="Pfam" id="PF10609">
    <property type="entry name" value="ParA"/>
    <property type="match status" value="1"/>
</dbReference>
<dbReference type="InterPro" id="IPR033756">
    <property type="entry name" value="YlxH/NBP35"/>
</dbReference>
<dbReference type="PANTHER" id="PTHR43384:SF6">
    <property type="entry name" value="SEPTUM SITE-DETERMINING PROTEIN MIND HOMOLOG, CHLOROPLASTIC"/>
    <property type="match status" value="1"/>
</dbReference>
<reference evidence="4 5" key="1">
    <citation type="submission" date="2018-11" db="EMBL/GenBank/DDBJ databases">
        <title>Sequencing the genomes of 1000 actinobacteria strains.</title>
        <authorList>
            <person name="Klenk H.-P."/>
        </authorList>
    </citation>
    <scope>NUCLEOTIDE SEQUENCE [LARGE SCALE GENOMIC DNA]</scope>
    <source>
        <strain evidence="4 5">DSM 14012</strain>
    </source>
</reference>
<dbReference type="RefSeq" id="WP_085513361.1">
    <property type="nucleotide sequence ID" value="NZ_FXAP01000005.1"/>
</dbReference>
<accession>A0A3N2C4F1</accession>
<dbReference type="Proteomes" id="UP000266915">
    <property type="component" value="Unassembled WGS sequence"/>
</dbReference>
<evidence type="ECO:0000313" key="4">
    <source>
        <dbReference type="EMBL" id="ROR82385.1"/>
    </source>
</evidence>
<dbReference type="Gene3D" id="3.40.50.300">
    <property type="entry name" value="P-loop containing nucleotide triphosphate hydrolases"/>
    <property type="match status" value="1"/>
</dbReference>